<organism evidence="1 2">
    <name type="scientific">Xenorhabdus poinarii G6</name>
    <dbReference type="NCBI Taxonomy" id="1354304"/>
    <lineage>
        <taxon>Bacteria</taxon>
        <taxon>Pseudomonadati</taxon>
        <taxon>Pseudomonadota</taxon>
        <taxon>Gammaproteobacteria</taxon>
        <taxon>Enterobacterales</taxon>
        <taxon>Morganellaceae</taxon>
        <taxon>Xenorhabdus</taxon>
    </lineage>
</organism>
<accession>A0A068QXU5</accession>
<evidence type="ECO:0000313" key="2">
    <source>
        <dbReference type="Proteomes" id="UP000032735"/>
    </source>
</evidence>
<dbReference type="HOGENOM" id="CLU_2756943_0_0_6"/>
<gene>
    <name evidence="1" type="ORF">XPG1_0187</name>
</gene>
<evidence type="ECO:0000313" key="1">
    <source>
        <dbReference type="EMBL" id="CDG19842.1"/>
    </source>
</evidence>
<protein>
    <submittedName>
        <fullName evidence="1">Uncharacterized protein</fullName>
    </submittedName>
</protein>
<dbReference type="AlphaFoldDB" id="A0A068QXU5"/>
<name>A0A068QXU5_9GAMM</name>
<proteinExistence type="predicted"/>
<sequence length="70" mass="8166">MVGINTPIKYWQIGLTVPELRRMVLPGYPDMVSYVNKLTIDINLITKSCWSPLTKKHDFFGWDEIIRLKA</sequence>
<keyword evidence="2" id="KW-1185">Reference proteome</keyword>
<reference evidence="1 2" key="1">
    <citation type="submission" date="2013-07" db="EMBL/GenBank/DDBJ databases">
        <authorList>
            <person name="Genoscope - CEA"/>
        </authorList>
    </citation>
    <scope>NUCLEOTIDE SEQUENCE [LARGE SCALE GENOMIC DNA]</scope>
    <source>
        <strain evidence="1 2">G6</strain>
    </source>
</reference>
<dbReference type="EMBL" id="FO704551">
    <property type="protein sequence ID" value="CDG19842.1"/>
    <property type="molecule type" value="Genomic_DNA"/>
</dbReference>
<dbReference type="KEGG" id="xpo:XPG1_0187"/>
<dbReference type="Proteomes" id="UP000032735">
    <property type="component" value="Chromosome"/>
</dbReference>